<organism evidence="2 3">
    <name type="scientific">Adhaeribacter soli</name>
    <dbReference type="NCBI Taxonomy" id="2607655"/>
    <lineage>
        <taxon>Bacteria</taxon>
        <taxon>Pseudomonadati</taxon>
        <taxon>Bacteroidota</taxon>
        <taxon>Cytophagia</taxon>
        <taxon>Cytophagales</taxon>
        <taxon>Hymenobacteraceae</taxon>
        <taxon>Adhaeribacter</taxon>
    </lineage>
</organism>
<evidence type="ECO:0000313" key="3">
    <source>
        <dbReference type="Proteomes" id="UP000326570"/>
    </source>
</evidence>
<feature type="domain" description="Glycosyl transferase family 1" evidence="1">
    <location>
        <begin position="209"/>
        <end position="358"/>
    </location>
</feature>
<accession>A0A5N1IM01</accession>
<dbReference type="GO" id="GO:0016757">
    <property type="term" value="F:glycosyltransferase activity"/>
    <property type="evidence" value="ECO:0007669"/>
    <property type="project" value="InterPro"/>
</dbReference>
<proteinExistence type="predicted"/>
<protein>
    <submittedName>
        <fullName evidence="2">Glycosyltransferase</fullName>
    </submittedName>
</protein>
<dbReference type="InterPro" id="IPR001296">
    <property type="entry name" value="Glyco_trans_1"/>
</dbReference>
<evidence type="ECO:0000259" key="1">
    <source>
        <dbReference type="Pfam" id="PF00534"/>
    </source>
</evidence>
<dbReference type="RefSeq" id="WP_150904892.1">
    <property type="nucleotide sequence ID" value="NZ_VTWT01000009.1"/>
</dbReference>
<dbReference type="AlphaFoldDB" id="A0A5N1IM01"/>
<dbReference type="Gene3D" id="3.40.50.2000">
    <property type="entry name" value="Glycogen Phosphorylase B"/>
    <property type="match status" value="2"/>
</dbReference>
<dbReference type="CDD" id="cd03811">
    <property type="entry name" value="GT4_GT28_WabH-like"/>
    <property type="match status" value="1"/>
</dbReference>
<reference evidence="2 3" key="1">
    <citation type="submission" date="2019-09" db="EMBL/GenBank/DDBJ databases">
        <title>Genome sequence of Adhaeribacter sp. M2.</title>
        <authorList>
            <person name="Srinivasan S."/>
        </authorList>
    </citation>
    <scope>NUCLEOTIDE SEQUENCE [LARGE SCALE GENOMIC DNA]</scope>
    <source>
        <strain evidence="2 3">M2</strain>
    </source>
</reference>
<evidence type="ECO:0000313" key="2">
    <source>
        <dbReference type="EMBL" id="KAA9327388.1"/>
    </source>
</evidence>
<name>A0A5N1IM01_9BACT</name>
<dbReference type="Proteomes" id="UP000326570">
    <property type="component" value="Unassembled WGS sequence"/>
</dbReference>
<dbReference type="EMBL" id="VTWT01000009">
    <property type="protein sequence ID" value="KAA9327388.1"/>
    <property type="molecule type" value="Genomic_DNA"/>
</dbReference>
<sequence>MERKPSVCFVLPSLTLGGAELQAVTQVHALKADGYDVSLAVLSNVIDNSLLEKFGLGKENVLILDQPDNTPSFKVILKSELFGYQVASFLKRKGVQVAIANLPLAHFILRVTKLIAPLLGLKFRLINYHHSLQYQANPVNTLGKKVFYKLNLLLSKRTDDTNIFISKACFQDINEFIPAVNPVIIHNSVPFNPTSADLAVQYLRDNEIKSNYLIVVPGRIHPSKGHKFFTDAFKTFLAQNKIEDPGQVRVVFAGGRLLEEEVRQYIVDQGLSSFIHVTGNIENPLLLSFLKVADLVVIPSIHEGFGNIVIEALMQQALVLASDAGGIPEIIRPDENGFMFKRLNAEELVSKLTQVYQGKLDVDRGMLLMDFQERFSFETHMSRLKEVIGG</sequence>
<keyword evidence="3" id="KW-1185">Reference proteome</keyword>
<gene>
    <name evidence="2" type="ORF">F0P94_15855</name>
</gene>
<dbReference type="Pfam" id="PF00534">
    <property type="entry name" value="Glycos_transf_1"/>
    <property type="match status" value="1"/>
</dbReference>
<dbReference type="SUPFAM" id="SSF53756">
    <property type="entry name" value="UDP-Glycosyltransferase/glycogen phosphorylase"/>
    <property type="match status" value="1"/>
</dbReference>
<keyword evidence="2" id="KW-0808">Transferase</keyword>
<comment type="caution">
    <text evidence="2">The sequence shown here is derived from an EMBL/GenBank/DDBJ whole genome shotgun (WGS) entry which is preliminary data.</text>
</comment>
<dbReference type="PANTHER" id="PTHR12526">
    <property type="entry name" value="GLYCOSYLTRANSFERASE"/>
    <property type="match status" value="1"/>
</dbReference>